<name>A0A9N8DP60_9STRA</name>
<comment type="similarity">
    <text evidence="1">Belongs to the patched family.</text>
</comment>
<feature type="compositionally biased region" description="Low complexity" evidence="2">
    <location>
        <begin position="32"/>
        <end position="55"/>
    </location>
</feature>
<feature type="compositionally biased region" description="Polar residues" evidence="2">
    <location>
        <begin position="145"/>
        <end position="155"/>
    </location>
</feature>
<feature type="compositionally biased region" description="Polar residues" evidence="2">
    <location>
        <begin position="1278"/>
        <end position="1287"/>
    </location>
</feature>
<dbReference type="PANTHER" id="PTHR10796">
    <property type="entry name" value="PATCHED-RELATED"/>
    <property type="match status" value="1"/>
</dbReference>
<protein>
    <submittedName>
        <fullName evidence="5">Pick C1-like protein 1</fullName>
    </submittedName>
</protein>
<feature type="transmembrane region" description="Helical" evidence="3">
    <location>
        <begin position="564"/>
        <end position="582"/>
    </location>
</feature>
<feature type="compositionally biased region" description="Low complexity" evidence="2">
    <location>
        <begin position="1206"/>
        <end position="1217"/>
    </location>
</feature>
<dbReference type="Proteomes" id="UP001153069">
    <property type="component" value="Unassembled WGS sequence"/>
</dbReference>
<feature type="region of interest" description="Disordered" evidence="2">
    <location>
        <begin position="1"/>
        <end position="160"/>
    </location>
</feature>
<dbReference type="Pfam" id="PF12349">
    <property type="entry name" value="Sterol-sensing"/>
    <property type="match status" value="1"/>
</dbReference>
<feature type="compositionally biased region" description="Low complexity" evidence="2">
    <location>
        <begin position="176"/>
        <end position="207"/>
    </location>
</feature>
<feature type="transmembrane region" description="Helical" evidence="3">
    <location>
        <begin position="1086"/>
        <end position="1107"/>
    </location>
</feature>
<evidence type="ECO:0000259" key="4">
    <source>
        <dbReference type="PROSITE" id="PS50156"/>
    </source>
</evidence>
<feature type="compositionally biased region" description="Low complexity" evidence="2">
    <location>
        <begin position="756"/>
        <end position="765"/>
    </location>
</feature>
<feature type="compositionally biased region" description="Polar residues" evidence="2">
    <location>
        <begin position="19"/>
        <end position="31"/>
    </location>
</feature>
<evidence type="ECO:0000256" key="3">
    <source>
        <dbReference type="SAM" id="Phobius"/>
    </source>
</evidence>
<feature type="transmembrane region" description="Helical" evidence="3">
    <location>
        <begin position="594"/>
        <end position="620"/>
    </location>
</feature>
<feature type="transmembrane region" description="Helical" evidence="3">
    <location>
        <begin position="1059"/>
        <end position="1080"/>
    </location>
</feature>
<feature type="domain" description="SSD" evidence="4">
    <location>
        <begin position="563"/>
        <end position="720"/>
    </location>
</feature>
<feature type="compositionally biased region" description="Acidic residues" evidence="2">
    <location>
        <begin position="101"/>
        <end position="134"/>
    </location>
</feature>
<keyword evidence="3" id="KW-0472">Membrane</keyword>
<sequence length="1379" mass="154481">MSATISTLQSESDFPVEMSTRSSSDLPTSTPSYTRASSSTQRSSSIRINTRSSSTQYSDHNYTKDKYGESLTEDDQVEIEVLEALNEEEGEEDTTVLKIEQDDDEDDNDIPEQTTDDLEETVSELRDDDDDDDDKVPAARKRSLLDNSSPTSVFSGDSEVPYDEKADLSRIQFVSSSANSSSSSSSGSNGSSSSGSSGSSTSSTSSGTQKNRLWNFFRRDKNASSSKKKGYTNYRNRHAKLEEYGDSSEAVPSRTFESASTDLSRTSKSKRSNKRFLCCCCQYWTWFTEDVLHAAIRRMVVSLSTSAARNPFRWIGGLTFVSLAVLATGFFTNFQLIVDSDEIFTPINSLPTKHSDWLVHDSGFQTIRPVLMVIHNHGSNVLGKEPITKLFEAIDVVRNTPGYDDICSHGTYMTHDGINTCRIFSATRFWNHNKTLFDLEVQTDENVTDIMSASTYQDGSTPVFHEMILGNYEMSNTSLVFSSDTGSFATVNHSQRLHFVQSYVVRMELPDAGEEADDFETRALQNLKLLKESWEEDETNQLQLDFLSIYAYKIENQRAMIRDLPLVTGIFLVLVIFTTLVFSKRHPVYSRGMLGCGSLLAIGMSLAMSYGIVWCIGVPFTNIAQILPFMIMGVGLDDTFIITGSYFRTNPNHSVERRIETTMNEVGTSITLTSITTSVAFILGSFSSIPGVKWLCWYAFSAIVVDYFFQLTYFVAILSLDERRLQAYRRNWCCWRTVPVDIDDCESQMGVIISSSVDSSSSRSSSRGRGRRNNDDEEETFQDESRYASGLSRSYETGKHSHFSERFMVWYGNQLMRPWVKLLVILVFATYFGFCGYRATLLKQEFNVEDYTPADSYLRGTLYSLDQYYSLTKPLEVYFRDVDQSDPEMQQQMRDYVDELAALPQIGEEAPFCWVRDFDQIAERFPQYAFIEEMDLPFNQKMSLALSNPTIREIYGEDIVVDEETGDIIASRCLLFLRNLDLTIVKDQIAMLKGQRQVSREQPINSGLEDLKFFSFDPIFFYWELYAEAVDELLFTIVSGVIAVTFVSFVLIPHWSAIFFVCPGIIVLYVNFLGTMQLMGLDINSLTYVIICMAIGLLVDFLVHILLRYYETDGDTREDKVKDTLRTMGASMFVGGLTTFLGVCPLVLSTTHIFMTVFWAFLAMVVLGFTHGLILLPVVLSLMGPLSSCHRNDASRRDIPGKKKGSSSSALSSTSSSTSSAAYKYDDEILASSSEEELEELTAEEKEELEKVATQVRTVPFLGPSYELEMIEEGPGSRPTSTSSAKSGKSLRSIVEAPSDEIALASPRAVSAAAKAAVSASLLGKLADAYNCTFELGEFDFYETVTNKACKPRQQSSRTPNPPTSPVATGRAKKVEFSE</sequence>
<feature type="transmembrane region" description="Helical" evidence="3">
    <location>
        <begin position="819"/>
        <end position="839"/>
    </location>
</feature>
<evidence type="ECO:0000256" key="1">
    <source>
        <dbReference type="ARBA" id="ARBA00005585"/>
    </source>
</evidence>
<feature type="compositionally biased region" description="Polar residues" evidence="2">
    <location>
        <begin position="1"/>
        <end position="12"/>
    </location>
</feature>
<feature type="transmembrane region" description="Helical" evidence="3">
    <location>
        <begin position="1154"/>
        <end position="1182"/>
    </location>
</feature>
<feature type="transmembrane region" description="Helical" evidence="3">
    <location>
        <begin position="1128"/>
        <end position="1148"/>
    </location>
</feature>
<feature type="region of interest" description="Disordered" evidence="2">
    <location>
        <begin position="756"/>
        <end position="785"/>
    </location>
</feature>
<feature type="transmembrane region" description="Helical" evidence="3">
    <location>
        <begin position="668"/>
        <end position="686"/>
    </location>
</feature>
<dbReference type="PANTHER" id="PTHR10796:SF92">
    <property type="entry name" value="PATCHED-RELATED, ISOFORM A"/>
    <property type="match status" value="1"/>
</dbReference>
<feature type="region of interest" description="Disordered" evidence="2">
    <location>
        <begin position="1271"/>
        <end position="1291"/>
    </location>
</feature>
<feature type="region of interest" description="Disordered" evidence="2">
    <location>
        <begin position="1349"/>
        <end position="1379"/>
    </location>
</feature>
<gene>
    <name evidence="5" type="ORF">SEMRO_255_G100470.1</name>
</gene>
<keyword evidence="6" id="KW-1185">Reference proteome</keyword>
<feature type="transmembrane region" description="Helical" evidence="3">
    <location>
        <begin position="1033"/>
        <end position="1052"/>
    </location>
</feature>
<feature type="region of interest" description="Disordered" evidence="2">
    <location>
        <begin position="1192"/>
        <end position="1217"/>
    </location>
</feature>
<keyword evidence="3" id="KW-0812">Transmembrane</keyword>
<proteinExistence type="inferred from homology"/>
<evidence type="ECO:0000313" key="6">
    <source>
        <dbReference type="Proteomes" id="UP001153069"/>
    </source>
</evidence>
<dbReference type="PROSITE" id="PS50156">
    <property type="entry name" value="SSD"/>
    <property type="match status" value="1"/>
</dbReference>
<evidence type="ECO:0000256" key="2">
    <source>
        <dbReference type="SAM" id="MobiDB-lite"/>
    </source>
</evidence>
<feature type="region of interest" description="Disordered" evidence="2">
    <location>
        <begin position="176"/>
        <end position="208"/>
    </location>
</feature>
<dbReference type="EMBL" id="CAICTM010000254">
    <property type="protein sequence ID" value="CAB9506139.1"/>
    <property type="molecule type" value="Genomic_DNA"/>
</dbReference>
<feature type="transmembrane region" description="Helical" evidence="3">
    <location>
        <begin position="698"/>
        <end position="720"/>
    </location>
</feature>
<dbReference type="GO" id="GO:0016020">
    <property type="term" value="C:membrane"/>
    <property type="evidence" value="ECO:0007669"/>
    <property type="project" value="TreeGrafter"/>
</dbReference>
<feature type="compositionally biased region" description="Acidic residues" evidence="2">
    <location>
        <begin position="71"/>
        <end position="94"/>
    </location>
</feature>
<feature type="transmembrane region" description="Helical" evidence="3">
    <location>
        <begin position="626"/>
        <end position="647"/>
    </location>
</feature>
<dbReference type="SUPFAM" id="SSF82866">
    <property type="entry name" value="Multidrug efflux transporter AcrB transmembrane domain"/>
    <property type="match status" value="2"/>
</dbReference>
<reference evidence="5" key="1">
    <citation type="submission" date="2020-06" db="EMBL/GenBank/DDBJ databases">
        <authorList>
            <consortium name="Plant Systems Biology data submission"/>
        </authorList>
    </citation>
    <scope>NUCLEOTIDE SEQUENCE</scope>
    <source>
        <strain evidence="5">D6</strain>
    </source>
</reference>
<accession>A0A9N8DP60</accession>
<evidence type="ECO:0000313" key="5">
    <source>
        <dbReference type="EMBL" id="CAB9506139.1"/>
    </source>
</evidence>
<comment type="caution">
    <text evidence="5">The sequence shown here is derived from an EMBL/GenBank/DDBJ whole genome shotgun (WGS) entry which is preliminary data.</text>
</comment>
<dbReference type="Gene3D" id="1.20.1640.10">
    <property type="entry name" value="Multidrug efflux transporter AcrB transmembrane domain"/>
    <property type="match status" value="2"/>
</dbReference>
<dbReference type="InterPro" id="IPR000731">
    <property type="entry name" value="SSD"/>
</dbReference>
<dbReference type="InterPro" id="IPR051697">
    <property type="entry name" value="Patched_domain-protein"/>
</dbReference>
<dbReference type="OrthoDB" id="190529at2759"/>
<keyword evidence="3" id="KW-1133">Transmembrane helix</keyword>
<feature type="compositionally biased region" description="Basic and acidic residues" evidence="2">
    <location>
        <begin position="1192"/>
        <end position="1201"/>
    </location>
</feature>
<organism evidence="5 6">
    <name type="scientific">Seminavis robusta</name>
    <dbReference type="NCBI Taxonomy" id="568900"/>
    <lineage>
        <taxon>Eukaryota</taxon>
        <taxon>Sar</taxon>
        <taxon>Stramenopiles</taxon>
        <taxon>Ochrophyta</taxon>
        <taxon>Bacillariophyta</taxon>
        <taxon>Bacillariophyceae</taxon>
        <taxon>Bacillariophycidae</taxon>
        <taxon>Naviculales</taxon>
        <taxon>Naviculaceae</taxon>
        <taxon>Seminavis</taxon>
    </lineage>
</organism>
<dbReference type="InterPro" id="IPR053958">
    <property type="entry name" value="HMGCR/SNAP/NPC1-like_SSD"/>
</dbReference>